<keyword evidence="2" id="KW-0808">Transferase</keyword>
<dbReference type="PANTHER" id="PTHR10196">
    <property type="entry name" value="SUGAR KINASE"/>
    <property type="match status" value="1"/>
</dbReference>
<evidence type="ECO:0000313" key="11">
    <source>
        <dbReference type="Proteomes" id="UP000253805"/>
    </source>
</evidence>
<feature type="domain" description="Carbohydrate kinase FGGY N-terminal" evidence="8">
    <location>
        <begin position="13"/>
        <end position="252"/>
    </location>
</feature>
<keyword evidence="7" id="KW-0684">Rhamnose metabolism</keyword>
<dbReference type="GO" id="GO:0019301">
    <property type="term" value="P:rhamnose catabolic process"/>
    <property type="evidence" value="ECO:0007669"/>
    <property type="project" value="InterPro"/>
</dbReference>
<dbReference type="AlphaFoldDB" id="A0A369NXK4"/>
<organism evidence="10 11">
    <name type="scientific">Adlercreutzia equolifaciens subsp. celatus</name>
    <dbReference type="NCBI Taxonomy" id="394340"/>
    <lineage>
        <taxon>Bacteria</taxon>
        <taxon>Bacillati</taxon>
        <taxon>Actinomycetota</taxon>
        <taxon>Coriobacteriia</taxon>
        <taxon>Eggerthellales</taxon>
        <taxon>Eggerthellaceae</taxon>
        <taxon>Adlercreutzia</taxon>
    </lineage>
</organism>
<keyword evidence="5" id="KW-0067">ATP-binding</keyword>
<dbReference type="SUPFAM" id="SSF53067">
    <property type="entry name" value="Actin-like ATPase domain"/>
    <property type="match status" value="2"/>
</dbReference>
<dbReference type="CDD" id="cd07771">
    <property type="entry name" value="ASKHA_NBD_FGGY_RhaB-like"/>
    <property type="match status" value="1"/>
</dbReference>
<comment type="caution">
    <text evidence="10">The sequence shown here is derived from an EMBL/GenBank/DDBJ whole genome shotgun (WGS) entry which is preliminary data.</text>
</comment>
<keyword evidence="3" id="KW-0547">Nucleotide-binding</keyword>
<keyword evidence="6" id="KW-1015">Disulfide bond</keyword>
<comment type="similarity">
    <text evidence="1">Belongs to the FGGY kinase family.</text>
</comment>
<reference evidence="10 11" key="1">
    <citation type="journal article" date="2018" name="Elife">
        <title>Discovery and characterization of a prevalent human gut bacterial enzyme sufficient for the inactivation of a family of plant toxins.</title>
        <authorList>
            <person name="Koppel N."/>
            <person name="Bisanz J.E."/>
            <person name="Pandelia M.E."/>
            <person name="Turnbaugh P.J."/>
            <person name="Balskus E.P."/>
        </authorList>
    </citation>
    <scope>NUCLEOTIDE SEQUENCE [LARGE SCALE GENOMIC DNA]</scope>
    <source>
        <strain evidence="10 11">OB21 GAM 11</strain>
    </source>
</reference>
<dbReference type="GO" id="GO:0006071">
    <property type="term" value="P:glycerol metabolic process"/>
    <property type="evidence" value="ECO:0007669"/>
    <property type="project" value="TreeGrafter"/>
</dbReference>
<dbReference type="Pfam" id="PF02782">
    <property type="entry name" value="FGGY_C"/>
    <property type="match status" value="1"/>
</dbReference>
<dbReference type="InterPro" id="IPR018484">
    <property type="entry name" value="FGGY_N"/>
</dbReference>
<proteinExistence type="inferred from homology"/>
<evidence type="ECO:0000256" key="5">
    <source>
        <dbReference type="ARBA" id="ARBA00022840"/>
    </source>
</evidence>
<dbReference type="EMBL" id="PPUT01000017">
    <property type="protein sequence ID" value="RDC43855.1"/>
    <property type="molecule type" value="Genomic_DNA"/>
</dbReference>
<dbReference type="Pfam" id="PF00370">
    <property type="entry name" value="FGGY_N"/>
    <property type="match status" value="1"/>
</dbReference>
<name>A0A369NXK4_9ACTN</name>
<evidence type="ECO:0000256" key="3">
    <source>
        <dbReference type="ARBA" id="ARBA00022741"/>
    </source>
</evidence>
<evidence type="ECO:0000256" key="7">
    <source>
        <dbReference type="ARBA" id="ARBA00023308"/>
    </source>
</evidence>
<evidence type="ECO:0000259" key="8">
    <source>
        <dbReference type="Pfam" id="PF00370"/>
    </source>
</evidence>
<dbReference type="GO" id="GO:0004370">
    <property type="term" value="F:glycerol kinase activity"/>
    <property type="evidence" value="ECO:0007669"/>
    <property type="project" value="TreeGrafter"/>
</dbReference>
<dbReference type="Gene3D" id="3.30.420.40">
    <property type="match status" value="2"/>
</dbReference>
<keyword evidence="4 10" id="KW-0418">Kinase</keyword>
<dbReference type="GO" id="GO:0005524">
    <property type="term" value="F:ATP binding"/>
    <property type="evidence" value="ECO:0007669"/>
    <property type="project" value="UniProtKB-KW"/>
</dbReference>
<dbReference type="Proteomes" id="UP000253805">
    <property type="component" value="Unassembled WGS sequence"/>
</dbReference>
<evidence type="ECO:0000256" key="1">
    <source>
        <dbReference type="ARBA" id="ARBA00009156"/>
    </source>
</evidence>
<dbReference type="GO" id="GO:0005829">
    <property type="term" value="C:cytosol"/>
    <property type="evidence" value="ECO:0007669"/>
    <property type="project" value="TreeGrafter"/>
</dbReference>
<protein>
    <submittedName>
        <fullName evidence="10">Rhamnulokinase</fullName>
    </submittedName>
</protein>
<sequence>MAHSARDLRRDCYAAVDIGASSGRVVVGFVEDGRIHLEEVHRFDNRQVRRGGHDCWDIDLLYGELVRGLALCKEAGFAPKSVGIDTWGVDFVLLDADDNLVGDAVAYRDERTQGMFEVADAIMSPEELYRRTGIQRQPFNTIYQFLALQRENPEQLEAAETFLMIPDYLGFLLTGEKALEYTNASTTGLLNAETGAWDETVLARFNIPRRLFRNVTMAGARLGPVKPSIAEKIGYDTCVVLPATHDTGSAFLAVPACDLPAVFLSSGTWSLLGVENRSPLTTAAAYGENFTNEGGYHFRYRFLKNIMGLWMIQSIRRELNGITYVVDEKAIRKGRLHQYMRVEGLGQEVGFEDLIRAADEAECAGVQASIVNVNDDRFLSPDSMIEEILEACEETGQAVPQTLGELMLCVYESLARCYRDAVEGLSSLAGHGYKSINIVGGGCRDGHLNRRTAEVCGLPVYAGPVEGTALGNLAVQMLADGVFPHLKAVRAAIAESFDVQKVEP</sequence>
<dbReference type="InterPro" id="IPR013449">
    <property type="entry name" value="Rhamnulokinase"/>
</dbReference>
<evidence type="ECO:0000313" key="10">
    <source>
        <dbReference type="EMBL" id="RDC43855.1"/>
    </source>
</evidence>
<dbReference type="PANTHER" id="PTHR10196:SF93">
    <property type="entry name" value="L-RHAMNULOKINASE"/>
    <property type="match status" value="1"/>
</dbReference>
<dbReference type="RefSeq" id="WP_114549161.1">
    <property type="nucleotide sequence ID" value="NZ_PPUT01000017.1"/>
</dbReference>
<feature type="domain" description="Carbohydrate kinase FGGY C-terminal" evidence="9">
    <location>
        <begin position="264"/>
        <end position="479"/>
    </location>
</feature>
<evidence type="ECO:0000259" key="9">
    <source>
        <dbReference type="Pfam" id="PF02782"/>
    </source>
</evidence>
<accession>A0A369NXK4</accession>
<dbReference type="GO" id="GO:0008993">
    <property type="term" value="F:rhamnulokinase activity"/>
    <property type="evidence" value="ECO:0007669"/>
    <property type="project" value="InterPro"/>
</dbReference>
<dbReference type="InterPro" id="IPR043129">
    <property type="entry name" value="ATPase_NBD"/>
</dbReference>
<evidence type="ECO:0000256" key="2">
    <source>
        <dbReference type="ARBA" id="ARBA00022679"/>
    </source>
</evidence>
<evidence type="ECO:0000256" key="6">
    <source>
        <dbReference type="ARBA" id="ARBA00023157"/>
    </source>
</evidence>
<dbReference type="InterPro" id="IPR018485">
    <property type="entry name" value="FGGY_C"/>
</dbReference>
<gene>
    <name evidence="10" type="ORF">C1850_07195</name>
</gene>
<evidence type="ECO:0000256" key="4">
    <source>
        <dbReference type="ARBA" id="ARBA00022777"/>
    </source>
</evidence>